<organism evidence="5 6">
    <name type="scientific">Mucuna pruriens</name>
    <name type="common">Velvet bean</name>
    <name type="synonym">Dolichos pruriens</name>
    <dbReference type="NCBI Taxonomy" id="157652"/>
    <lineage>
        <taxon>Eukaryota</taxon>
        <taxon>Viridiplantae</taxon>
        <taxon>Streptophyta</taxon>
        <taxon>Embryophyta</taxon>
        <taxon>Tracheophyta</taxon>
        <taxon>Spermatophyta</taxon>
        <taxon>Magnoliopsida</taxon>
        <taxon>eudicotyledons</taxon>
        <taxon>Gunneridae</taxon>
        <taxon>Pentapetalae</taxon>
        <taxon>rosids</taxon>
        <taxon>fabids</taxon>
        <taxon>Fabales</taxon>
        <taxon>Fabaceae</taxon>
        <taxon>Papilionoideae</taxon>
        <taxon>50 kb inversion clade</taxon>
        <taxon>NPAAA clade</taxon>
        <taxon>indigoferoid/millettioid clade</taxon>
        <taxon>Phaseoleae</taxon>
        <taxon>Mucuna</taxon>
    </lineage>
</organism>
<keyword evidence="3" id="KW-0949">S-adenosyl-L-methionine</keyword>
<dbReference type="GO" id="GO:0032259">
    <property type="term" value="P:methylation"/>
    <property type="evidence" value="ECO:0007669"/>
    <property type="project" value="UniProtKB-KW"/>
</dbReference>
<dbReference type="OrthoDB" id="4951845at2759"/>
<dbReference type="PANTHER" id="PTHR35739:SF1">
    <property type="entry name" value="OS01G0861700 PROTEIN"/>
    <property type="match status" value="1"/>
</dbReference>
<dbReference type="EMBL" id="QJKJ01004968">
    <property type="protein sequence ID" value="RDX92027.1"/>
    <property type="molecule type" value="Genomic_DNA"/>
</dbReference>
<evidence type="ECO:0000313" key="5">
    <source>
        <dbReference type="EMBL" id="RDX92027.1"/>
    </source>
</evidence>
<evidence type="ECO:0000256" key="1">
    <source>
        <dbReference type="ARBA" id="ARBA00022603"/>
    </source>
</evidence>
<proteinExistence type="predicted"/>
<keyword evidence="6" id="KW-1185">Reference proteome</keyword>
<name>A0A371GNA2_MUCPR</name>
<feature type="compositionally biased region" description="Low complexity" evidence="4">
    <location>
        <begin position="254"/>
        <end position="269"/>
    </location>
</feature>
<keyword evidence="2" id="KW-0808">Transferase</keyword>
<keyword evidence="1" id="KW-0489">Methyltransferase</keyword>
<feature type="non-terminal residue" evidence="5">
    <location>
        <position position="1"/>
    </location>
</feature>
<dbReference type="PANTHER" id="PTHR35739">
    <property type="entry name" value="OS01G0861700 PROTEIN"/>
    <property type="match status" value="1"/>
</dbReference>
<dbReference type="AlphaFoldDB" id="A0A371GNA2"/>
<dbReference type="Proteomes" id="UP000257109">
    <property type="component" value="Unassembled WGS sequence"/>
</dbReference>
<evidence type="ECO:0000256" key="3">
    <source>
        <dbReference type="ARBA" id="ARBA00022691"/>
    </source>
</evidence>
<accession>A0A371GNA2</accession>
<dbReference type="GO" id="GO:0008171">
    <property type="term" value="F:O-methyltransferase activity"/>
    <property type="evidence" value="ECO:0007669"/>
    <property type="project" value="InterPro"/>
</dbReference>
<comment type="caution">
    <text evidence="5">The sequence shown here is derived from an EMBL/GenBank/DDBJ whole genome shotgun (WGS) entry which is preliminary data.</text>
</comment>
<gene>
    <name evidence="5" type="primary">CCOMT</name>
    <name evidence="5" type="ORF">CR513_25902</name>
</gene>
<evidence type="ECO:0000313" key="6">
    <source>
        <dbReference type="Proteomes" id="UP000257109"/>
    </source>
</evidence>
<feature type="compositionally biased region" description="Polar residues" evidence="4">
    <location>
        <begin position="285"/>
        <end position="300"/>
    </location>
</feature>
<evidence type="ECO:0000256" key="4">
    <source>
        <dbReference type="SAM" id="MobiDB-lite"/>
    </source>
</evidence>
<dbReference type="InterPro" id="IPR002935">
    <property type="entry name" value="SAM_O-MeTrfase"/>
</dbReference>
<evidence type="ECO:0000256" key="2">
    <source>
        <dbReference type="ARBA" id="ARBA00022679"/>
    </source>
</evidence>
<reference evidence="5" key="1">
    <citation type="submission" date="2018-05" db="EMBL/GenBank/DDBJ databases">
        <title>Draft genome of Mucuna pruriens seed.</title>
        <authorList>
            <person name="Nnadi N.E."/>
            <person name="Vos R."/>
            <person name="Hasami M.H."/>
            <person name="Devisetty U.K."/>
            <person name="Aguiy J.C."/>
        </authorList>
    </citation>
    <scope>NUCLEOTIDE SEQUENCE [LARGE SCALE GENOMIC DNA]</scope>
    <source>
        <strain evidence="5">JCA_2017</strain>
    </source>
</reference>
<sequence>MLWHVERMVRWAEDLITHGGKKVVDPSMGSPVMEIKKFTRSYSQSLEVMMEHAVYQLLHVLEFSSFCKRMSVIVKNEENQLLPSKDLDRNIMATLADEGQLLSMLIKLMNAKNRMEIGAYTGDLKAKARNVSTQKKRLDPEGAVSARQCTVLQYGISSIEEVQSSPTLFEIQSSSTLFETESSPTPSKAESSLTLSKVEFSSTLFEAESNPTLFEAESSPTLSEVESSPTLYEAESSSTLFEVESSLTLPKVESSPTPSKFKSSPTLSKVESMPLSETESKLSLFGTNPSPFETESESPLSETGSVRIIVGILHTLNDYISPIGNLNKSLIPRTVAHLQNQI</sequence>
<protein>
    <submittedName>
        <fullName evidence="5">Caffeoyl-CoA O-methyltransferase</fullName>
    </submittedName>
</protein>
<feature type="region of interest" description="Disordered" evidence="4">
    <location>
        <begin position="247"/>
        <end position="300"/>
    </location>
</feature>
<dbReference type="Pfam" id="PF01596">
    <property type="entry name" value="Methyltransf_3"/>
    <property type="match status" value="1"/>
</dbReference>